<dbReference type="RefSeq" id="WP_126273287.1">
    <property type="nucleotide sequence ID" value="NZ_CP034463.1"/>
</dbReference>
<evidence type="ECO:0000313" key="1">
    <source>
        <dbReference type="EMBL" id="AZP19212.1"/>
    </source>
</evidence>
<sequence>MSATTSHPPLRAVPFRAPTARLALRSEGSESPSAGRAELDGAWWPRSRDLAGELSALADVLDPLWGRITRVALNPRHWPNLPPRLVVNGHVVKVGWLTSELDRHRIVLLSYSAGRWNLLVIPPETDAPSAARLMTTASADAGPSMPATAIRPRALRRRPGLLRDAVACAP</sequence>
<dbReference type="AlphaFoldDB" id="A0A3S9I4Q5"/>
<dbReference type="Proteomes" id="UP000280197">
    <property type="component" value="Chromosome"/>
</dbReference>
<dbReference type="Pfam" id="PF19457">
    <property type="entry name" value="DUF5994"/>
    <property type="match status" value="1"/>
</dbReference>
<accession>A0A3S9I4Q5</accession>
<dbReference type="KEGG" id="saqu:EJC51_25975"/>
<keyword evidence="2" id="KW-1185">Reference proteome</keyword>
<organism evidence="1 2">
    <name type="scientific">Streptomyces aquilus</name>
    <dbReference type="NCBI Taxonomy" id="2548456"/>
    <lineage>
        <taxon>Bacteria</taxon>
        <taxon>Bacillati</taxon>
        <taxon>Actinomycetota</taxon>
        <taxon>Actinomycetes</taxon>
        <taxon>Kitasatosporales</taxon>
        <taxon>Streptomycetaceae</taxon>
        <taxon>Streptomyces</taxon>
    </lineage>
</organism>
<reference evidence="1 2" key="1">
    <citation type="submission" date="2018-12" db="EMBL/GenBank/DDBJ databases">
        <authorList>
            <person name="Li K."/>
        </authorList>
    </citation>
    <scope>NUCLEOTIDE SEQUENCE [LARGE SCALE GENOMIC DNA]</scope>
    <source>
        <strain evidence="2">CR22</strain>
    </source>
</reference>
<evidence type="ECO:0000313" key="2">
    <source>
        <dbReference type="Proteomes" id="UP000280197"/>
    </source>
</evidence>
<dbReference type="InterPro" id="IPR046036">
    <property type="entry name" value="DUF5994"/>
</dbReference>
<gene>
    <name evidence="1" type="ORF">EJC51_25975</name>
</gene>
<name>A0A3S9I4Q5_9ACTN</name>
<dbReference type="EMBL" id="CP034463">
    <property type="protein sequence ID" value="AZP19212.1"/>
    <property type="molecule type" value="Genomic_DNA"/>
</dbReference>
<protein>
    <submittedName>
        <fullName evidence="1">Uncharacterized protein</fullName>
    </submittedName>
</protein>
<proteinExistence type="predicted"/>